<evidence type="ECO:0000256" key="2">
    <source>
        <dbReference type="ARBA" id="ARBA00023004"/>
    </source>
</evidence>
<feature type="domain" description="Cytochrome c" evidence="4">
    <location>
        <begin position="22"/>
        <end position="64"/>
    </location>
</feature>
<organism evidence="5">
    <name type="scientific">Caldithrix abyssi</name>
    <dbReference type="NCBI Taxonomy" id="187145"/>
    <lineage>
        <taxon>Bacteria</taxon>
        <taxon>Pseudomonadati</taxon>
        <taxon>Calditrichota</taxon>
        <taxon>Calditrichia</taxon>
        <taxon>Calditrichales</taxon>
        <taxon>Calditrichaceae</taxon>
        <taxon>Caldithrix</taxon>
    </lineage>
</organism>
<dbReference type="PROSITE" id="PS51007">
    <property type="entry name" value="CYTC"/>
    <property type="match status" value="1"/>
</dbReference>
<accession>A0A7V4WUD6</accession>
<proteinExistence type="predicted"/>
<gene>
    <name evidence="5" type="ORF">ENK44_05950</name>
</gene>
<evidence type="ECO:0000256" key="3">
    <source>
        <dbReference type="PROSITE-ProRule" id="PRU00433"/>
    </source>
</evidence>
<dbReference type="EMBL" id="DRQG01000054">
    <property type="protein sequence ID" value="HGY55219.1"/>
    <property type="molecule type" value="Genomic_DNA"/>
</dbReference>
<keyword evidence="3" id="KW-0349">Heme</keyword>
<dbReference type="GO" id="GO:0020037">
    <property type="term" value="F:heme binding"/>
    <property type="evidence" value="ECO:0007669"/>
    <property type="project" value="InterPro"/>
</dbReference>
<dbReference type="InterPro" id="IPR009056">
    <property type="entry name" value="Cyt_c-like_dom"/>
</dbReference>
<name>A0A7V4WUD6_CALAY</name>
<dbReference type="GO" id="GO:0046872">
    <property type="term" value="F:metal ion binding"/>
    <property type="evidence" value="ECO:0007669"/>
    <property type="project" value="UniProtKB-KW"/>
</dbReference>
<evidence type="ECO:0000313" key="5">
    <source>
        <dbReference type="EMBL" id="HGY55219.1"/>
    </source>
</evidence>
<sequence>MYKKSFILFLFLLLYGCTQLLEEENAGKNIFVGDDGCVYCHTNKERLKLLAPEEDTGGGGGGGG</sequence>
<comment type="caution">
    <text evidence="5">The sequence shown here is derived from an EMBL/GenBank/DDBJ whole genome shotgun (WGS) entry which is preliminary data.</text>
</comment>
<keyword evidence="1 3" id="KW-0479">Metal-binding</keyword>
<reference evidence="5" key="1">
    <citation type="journal article" date="2020" name="mSystems">
        <title>Genome- and Community-Level Interaction Insights into Carbon Utilization and Element Cycling Functions of Hydrothermarchaeota in Hydrothermal Sediment.</title>
        <authorList>
            <person name="Zhou Z."/>
            <person name="Liu Y."/>
            <person name="Xu W."/>
            <person name="Pan J."/>
            <person name="Luo Z.H."/>
            <person name="Li M."/>
        </authorList>
    </citation>
    <scope>NUCLEOTIDE SEQUENCE [LARGE SCALE GENOMIC DNA]</scope>
    <source>
        <strain evidence="5">HyVt-577</strain>
    </source>
</reference>
<evidence type="ECO:0000259" key="4">
    <source>
        <dbReference type="PROSITE" id="PS51007"/>
    </source>
</evidence>
<protein>
    <recommendedName>
        <fullName evidence="4">Cytochrome c domain-containing protein</fullName>
    </recommendedName>
</protein>
<dbReference type="PROSITE" id="PS51257">
    <property type="entry name" value="PROKAR_LIPOPROTEIN"/>
    <property type="match status" value="1"/>
</dbReference>
<evidence type="ECO:0000256" key="1">
    <source>
        <dbReference type="ARBA" id="ARBA00022723"/>
    </source>
</evidence>
<dbReference type="GO" id="GO:0009055">
    <property type="term" value="F:electron transfer activity"/>
    <property type="evidence" value="ECO:0007669"/>
    <property type="project" value="InterPro"/>
</dbReference>
<dbReference type="AlphaFoldDB" id="A0A7V4WUD6"/>
<keyword evidence="2 3" id="KW-0408">Iron</keyword>
<dbReference type="Proteomes" id="UP000885779">
    <property type="component" value="Unassembled WGS sequence"/>
</dbReference>